<evidence type="ECO:0000259" key="2">
    <source>
        <dbReference type="Pfam" id="PF01558"/>
    </source>
</evidence>
<dbReference type="PANTHER" id="PTHR32154:SF0">
    <property type="entry name" value="PYRUVATE-FLAVODOXIN OXIDOREDUCTASE-RELATED"/>
    <property type="match status" value="1"/>
</dbReference>
<feature type="non-terminal residue" evidence="3">
    <location>
        <position position="1"/>
    </location>
</feature>
<dbReference type="AlphaFoldDB" id="J9FSQ1"/>
<dbReference type="Gene3D" id="3.40.920.10">
    <property type="entry name" value="Pyruvate-ferredoxin oxidoreductase, PFOR, domain III"/>
    <property type="match status" value="1"/>
</dbReference>
<reference evidence="3" key="1">
    <citation type="journal article" date="2012" name="PLoS ONE">
        <title>Gene sets for utilization of primary and secondary nutrition supplies in the distal gut of endangered iberian lynx.</title>
        <authorList>
            <person name="Alcaide M."/>
            <person name="Messina E."/>
            <person name="Richter M."/>
            <person name="Bargiela R."/>
            <person name="Peplies J."/>
            <person name="Huws S.A."/>
            <person name="Newbold C.J."/>
            <person name="Golyshin P.N."/>
            <person name="Simon M.A."/>
            <person name="Lopez G."/>
            <person name="Yakimov M.M."/>
            <person name="Ferrer M."/>
        </authorList>
    </citation>
    <scope>NUCLEOTIDE SEQUENCE</scope>
</reference>
<dbReference type="InterPro" id="IPR019752">
    <property type="entry name" value="Pyrv/ketoisovalerate_OxRed_cat"/>
</dbReference>
<proteinExistence type="predicted"/>
<dbReference type="PANTHER" id="PTHR32154">
    <property type="entry name" value="PYRUVATE-FLAVODOXIN OXIDOREDUCTASE-RELATED"/>
    <property type="match status" value="1"/>
</dbReference>
<dbReference type="GO" id="GO:0006979">
    <property type="term" value="P:response to oxidative stress"/>
    <property type="evidence" value="ECO:0007669"/>
    <property type="project" value="TreeGrafter"/>
</dbReference>
<dbReference type="InterPro" id="IPR002869">
    <property type="entry name" value="Pyrv_flavodox_OxRed_cen"/>
</dbReference>
<accession>J9FSQ1</accession>
<protein>
    <submittedName>
        <fullName evidence="3">Pyruvate ferredoxin/flavodoxin oxidoreductase</fullName>
    </submittedName>
</protein>
<evidence type="ECO:0000256" key="1">
    <source>
        <dbReference type="ARBA" id="ARBA00023002"/>
    </source>
</evidence>
<dbReference type="Pfam" id="PF01558">
    <property type="entry name" value="POR"/>
    <property type="match status" value="1"/>
</dbReference>
<keyword evidence="3" id="KW-0670">Pyruvate</keyword>
<sequence>TIDGVKIGIETGMGPTRINTILQSAFFKLTGIIPEEQAIELMKAAAKATYGRKGDDIVQKNWAAIDAGAKQVVEVEVPESWKDAEDEGLFMSHAEGERKAL</sequence>
<name>J9FSQ1_9ZZZZ</name>
<dbReference type="InterPro" id="IPR050722">
    <property type="entry name" value="Pyruvate:ferred/Flavod_OxRd"/>
</dbReference>
<dbReference type="EMBL" id="AMCI01008858">
    <property type="protein sequence ID" value="EJW90414.1"/>
    <property type="molecule type" value="Genomic_DNA"/>
</dbReference>
<dbReference type="GO" id="GO:0016903">
    <property type="term" value="F:oxidoreductase activity, acting on the aldehyde or oxo group of donors"/>
    <property type="evidence" value="ECO:0007669"/>
    <property type="project" value="InterPro"/>
</dbReference>
<feature type="domain" description="Pyruvate/ketoisovalerate oxidoreductase catalytic" evidence="2">
    <location>
        <begin position="10"/>
        <end position="69"/>
    </location>
</feature>
<organism evidence="3">
    <name type="scientific">gut metagenome</name>
    <dbReference type="NCBI Taxonomy" id="749906"/>
    <lineage>
        <taxon>unclassified sequences</taxon>
        <taxon>metagenomes</taxon>
        <taxon>organismal metagenomes</taxon>
    </lineage>
</organism>
<comment type="caution">
    <text evidence="3">The sequence shown here is derived from an EMBL/GenBank/DDBJ whole genome shotgun (WGS) entry which is preliminary data.</text>
</comment>
<evidence type="ECO:0000313" key="3">
    <source>
        <dbReference type="EMBL" id="EJW90414.1"/>
    </source>
</evidence>
<keyword evidence="1" id="KW-0560">Oxidoreductase</keyword>
<dbReference type="SUPFAM" id="SSF53323">
    <property type="entry name" value="Pyruvate-ferredoxin oxidoreductase, PFOR, domain III"/>
    <property type="match status" value="1"/>
</dbReference>
<gene>
    <name evidence="3" type="ORF">EVA_21479</name>
</gene>